<accession>A0ABP0T5M3</accession>
<proteinExistence type="predicted"/>
<evidence type="ECO:0000313" key="1">
    <source>
        <dbReference type="EMBL" id="CAK9121417.1"/>
    </source>
</evidence>
<sequence length="56" mass="6198">MLKVPSDLIDTLPVDTKLVTIMATDANTLNTIVINKTAQLVIKKEDLEPTNNPFVF</sequence>
<keyword evidence="2" id="KW-1185">Reference proteome</keyword>
<dbReference type="EMBL" id="OZ018776">
    <property type="protein sequence ID" value="CAK9121417.1"/>
    <property type="molecule type" value="Genomic_DNA"/>
</dbReference>
<evidence type="ECO:0000313" key="2">
    <source>
        <dbReference type="Proteomes" id="UP001642485"/>
    </source>
</evidence>
<dbReference type="Proteomes" id="UP001642485">
    <property type="component" value="Chromosome"/>
</dbReference>
<name>A0ABP0T5M3_RICHE</name>
<organism evidence="1 2">
    <name type="scientific">Rickettsia helvetica</name>
    <dbReference type="NCBI Taxonomy" id="35789"/>
    <lineage>
        <taxon>Bacteria</taxon>
        <taxon>Pseudomonadati</taxon>
        <taxon>Pseudomonadota</taxon>
        <taxon>Alphaproteobacteria</taxon>
        <taxon>Rickettsiales</taxon>
        <taxon>Rickettsiaceae</taxon>
        <taxon>Rickettsieae</taxon>
        <taxon>Rickettsia</taxon>
        <taxon>spotted fever group</taxon>
    </lineage>
</organism>
<gene>
    <name evidence="1" type="ORF">OB144RH_06475</name>
</gene>
<reference evidence="1 2" key="1">
    <citation type="submission" date="2024-02" db="EMBL/GenBank/DDBJ databases">
        <authorList>
            <person name="Nijsse B."/>
            <person name="Sprong H."/>
        </authorList>
    </citation>
    <scope>NUCLEOTIDE SEQUENCE [LARGE SCALE GENOMIC DNA]</scope>
    <source>
        <strain evidence="1">OB144</strain>
    </source>
</reference>
<dbReference type="RefSeq" id="WP_010423032.1">
    <property type="nucleotide sequence ID" value="NZ_OY974080.1"/>
</dbReference>
<protein>
    <submittedName>
        <fullName evidence="1">Uncharacterized protein</fullName>
    </submittedName>
</protein>